<dbReference type="EMBL" id="FOCX01000063">
    <property type="protein sequence ID" value="SEP28293.1"/>
    <property type="molecule type" value="Genomic_DNA"/>
</dbReference>
<sequence>MSNGIIPSDDIVWNSAFEVFVDERDVRTTKLAEEFAIMEV</sequence>
<organism evidence="1 2">
    <name type="scientific">Halorientalis persicus</name>
    <dbReference type="NCBI Taxonomy" id="1367881"/>
    <lineage>
        <taxon>Archaea</taxon>
        <taxon>Methanobacteriati</taxon>
        <taxon>Methanobacteriota</taxon>
        <taxon>Stenosarchaea group</taxon>
        <taxon>Halobacteria</taxon>
        <taxon>Halobacteriales</taxon>
        <taxon>Haloarculaceae</taxon>
        <taxon>Halorientalis</taxon>
    </lineage>
</organism>
<gene>
    <name evidence="1" type="ORF">SAMN05216388_10639</name>
</gene>
<evidence type="ECO:0000313" key="1">
    <source>
        <dbReference type="EMBL" id="SEP28293.1"/>
    </source>
</evidence>
<name>A0A1H8WL89_9EURY</name>
<dbReference type="Proteomes" id="UP000198775">
    <property type="component" value="Unassembled WGS sequence"/>
</dbReference>
<accession>A0A1H8WL89</accession>
<dbReference type="AlphaFoldDB" id="A0A1H8WL89"/>
<reference evidence="2" key="1">
    <citation type="submission" date="2016-10" db="EMBL/GenBank/DDBJ databases">
        <authorList>
            <person name="Varghese N."/>
            <person name="Submissions S."/>
        </authorList>
    </citation>
    <scope>NUCLEOTIDE SEQUENCE [LARGE SCALE GENOMIC DNA]</scope>
    <source>
        <strain evidence="2">IBRC-M 10043</strain>
    </source>
</reference>
<proteinExistence type="predicted"/>
<protein>
    <submittedName>
        <fullName evidence="1">Uncharacterized protein</fullName>
    </submittedName>
</protein>
<dbReference type="RefSeq" id="WP_280141440.1">
    <property type="nucleotide sequence ID" value="NZ_FOCX01000063.1"/>
</dbReference>
<evidence type="ECO:0000313" key="2">
    <source>
        <dbReference type="Proteomes" id="UP000198775"/>
    </source>
</evidence>
<keyword evidence="2" id="KW-1185">Reference proteome</keyword>